<reference evidence="1" key="1">
    <citation type="journal article" date="2020" name="mSystems">
        <title>Genome- and Community-Level Interaction Insights into Carbon Utilization and Element Cycling Functions of Hydrothermarchaeota in Hydrothermal Sediment.</title>
        <authorList>
            <person name="Zhou Z."/>
            <person name="Liu Y."/>
            <person name="Xu W."/>
            <person name="Pan J."/>
            <person name="Luo Z.H."/>
            <person name="Li M."/>
        </authorList>
    </citation>
    <scope>NUCLEOTIDE SEQUENCE [LARGE SCALE GENOMIC DNA]</scope>
    <source>
        <strain evidence="1">HyVt-533</strain>
    </source>
</reference>
<sequence length="300" mass="34783">GRIRFCYGRGFESGFKRPIDRAKDDIDFYGFAWDVIDDPDRNMLLIVQAFKAEGVMDFPDGEWYMFNPVFNAWMPFAVTTQHNLGDIYELGATWQHKVDLPFLNLEGVDYFVSVGLSITDPDDWGYMGMPIDHKGNYLYMYYSLLAGPYLTLGNPDPVWTPPDKDDLDTHSGWAIYVGTRIPLPWIEGAKLGLEYNYGSKWWMPFMVATDDAYFNKLATRGHVGEVYWIQDLPTGELLNDYARAFVRVGFQYYWFNYTGSGVWLGKPYQIASELDDTDSVTMFQPIEHMYNFYFSIELAF</sequence>
<proteinExistence type="predicted"/>
<dbReference type="InterPro" id="IPR021803">
    <property type="entry name" value="DUF3373"/>
</dbReference>
<dbReference type="EMBL" id="DROK01000200">
    <property type="protein sequence ID" value="HHI97567.1"/>
    <property type="molecule type" value="Genomic_DNA"/>
</dbReference>
<accession>A0A7V5P0W5</accession>
<evidence type="ECO:0000313" key="1">
    <source>
        <dbReference type="EMBL" id="HHI97567.1"/>
    </source>
</evidence>
<name>A0A7V5P0W5_9BACT</name>
<dbReference type="Proteomes" id="UP000886101">
    <property type="component" value="Unassembled WGS sequence"/>
</dbReference>
<gene>
    <name evidence="1" type="ORF">ENJ96_06915</name>
</gene>
<feature type="non-terminal residue" evidence="1">
    <location>
        <position position="1"/>
    </location>
</feature>
<dbReference type="Pfam" id="PF11853">
    <property type="entry name" value="DUF3373"/>
    <property type="match status" value="1"/>
</dbReference>
<comment type="caution">
    <text evidence="1">The sequence shown here is derived from an EMBL/GenBank/DDBJ whole genome shotgun (WGS) entry which is preliminary data.</text>
</comment>
<organism evidence="1">
    <name type="scientific">Thermodesulfatator atlanticus</name>
    <dbReference type="NCBI Taxonomy" id="501497"/>
    <lineage>
        <taxon>Bacteria</taxon>
        <taxon>Pseudomonadati</taxon>
        <taxon>Thermodesulfobacteriota</taxon>
        <taxon>Thermodesulfobacteria</taxon>
        <taxon>Thermodesulfobacteriales</taxon>
        <taxon>Thermodesulfatatoraceae</taxon>
        <taxon>Thermodesulfatator</taxon>
    </lineage>
</organism>
<protein>
    <submittedName>
        <fullName evidence="1">DUF3373 family protein</fullName>
    </submittedName>
</protein>
<dbReference type="AlphaFoldDB" id="A0A7V5P0W5"/>